<feature type="non-terminal residue" evidence="1">
    <location>
        <position position="91"/>
    </location>
</feature>
<comment type="caution">
    <text evidence="1">The sequence shown here is derived from an EMBL/GenBank/DDBJ whole genome shotgun (WGS) entry which is preliminary data.</text>
</comment>
<evidence type="ECO:0000313" key="2">
    <source>
        <dbReference type="Proteomes" id="UP001233999"/>
    </source>
</evidence>
<accession>A0AAD7Z5A2</accession>
<keyword evidence="2" id="KW-1185">Reference proteome</keyword>
<organism evidence="1 2">
    <name type="scientific">Diploptera punctata</name>
    <name type="common">Pacific beetle cockroach</name>
    <dbReference type="NCBI Taxonomy" id="6984"/>
    <lineage>
        <taxon>Eukaryota</taxon>
        <taxon>Metazoa</taxon>
        <taxon>Ecdysozoa</taxon>
        <taxon>Arthropoda</taxon>
        <taxon>Hexapoda</taxon>
        <taxon>Insecta</taxon>
        <taxon>Pterygota</taxon>
        <taxon>Neoptera</taxon>
        <taxon>Polyneoptera</taxon>
        <taxon>Dictyoptera</taxon>
        <taxon>Blattodea</taxon>
        <taxon>Blaberoidea</taxon>
        <taxon>Blaberidae</taxon>
        <taxon>Diplopterinae</taxon>
        <taxon>Diploptera</taxon>
    </lineage>
</organism>
<reference evidence="1" key="1">
    <citation type="journal article" date="2023" name="IScience">
        <title>Live-bearing cockroach genome reveals convergent evolutionary mechanisms linked to viviparity in insects and beyond.</title>
        <authorList>
            <person name="Fouks B."/>
            <person name="Harrison M.C."/>
            <person name="Mikhailova A.A."/>
            <person name="Marchal E."/>
            <person name="English S."/>
            <person name="Carruthers M."/>
            <person name="Jennings E.C."/>
            <person name="Chiamaka E.L."/>
            <person name="Frigard R.A."/>
            <person name="Pippel M."/>
            <person name="Attardo G.M."/>
            <person name="Benoit J.B."/>
            <person name="Bornberg-Bauer E."/>
            <person name="Tobe S.S."/>
        </authorList>
    </citation>
    <scope>NUCLEOTIDE SEQUENCE</scope>
    <source>
        <strain evidence="1">Stay&amp;Tobe</strain>
    </source>
</reference>
<name>A0AAD7Z5A2_DIPPU</name>
<proteinExistence type="predicted"/>
<gene>
    <name evidence="1" type="ORF">L9F63_026016</name>
</gene>
<dbReference type="AlphaFoldDB" id="A0AAD7Z5A2"/>
<dbReference type="EMBL" id="JASPKZ010010450">
    <property type="protein sequence ID" value="KAJ9574339.1"/>
    <property type="molecule type" value="Genomic_DNA"/>
</dbReference>
<feature type="non-terminal residue" evidence="1">
    <location>
        <position position="1"/>
    </location>
</feature>
<protein>
    <submittedName>
        <fullName evidence="1">Uncharacterized protein</fullName>
    </submittedName>
</protein>
<reference evidence="1" key="2">
    <citation type="submission" date="2023-05" db="EMBL/GenBank/DDBJ databases">
        <authorList>
            <person name="Fouks B."/>
        </authorList>
    </citation>
    <scope>NUCLEOTIDE SEQUENCE</scope>
    <source>
        <strain evidence="1">Stay&amp;Tobe</strain>
        <tissue evidence="1">Testes</tissue>
    </source>
</reference>
<evidence type="ECO:0000313" key="1">
    <source>
        <dbReference type="EMBL" id="KAJ9574339.1"/>
    </source>
</evidence>
<sequence length="91" mass="11042">KKYQNYTYITVREAVFNAEQRLGLRVALFSLLNRFDTLLELKNERFTNMIARTIIYMMYNVRNDCYMVPSSDSSINLHHFLYFKMMMSRHL</sequence>
<dbReference type="Proteomes" id="UP001233999">
    <property type="component" value="Unassembled WGS sequence"/>
</dbReference>